<keyword evidence="3 6" id="KW-0812">Transmembrane</keyword>
<keyword evidence="2" id="KW-1003">Cell membrane</keyword>
<sequence length="167" mass="19090">MPYFIRSELYTLQDFSFLITAGSVGRIIGGFIHYLFKYPPKKRYIIAVTVYLTVELFSATMLYMPYFVMITLSFLVGLLSVTSYNIRMTATQLYIPAHMRGRINSTQGLLWNIGAILGALIIGFIAEYTTYDYRLIMLLSASKSVVAIFLIPIRMKSEFVKIYNADI</sequence>
<evidence type="ECO:0000256" key="6">
    <source>
        <dbReference type="SAM" id="Phobius"/>
    </source>
</evidence>
<feature type="transmembrane region" description="Helical" evidence="6">
    <location>
        <begin position="135"/>
        <end position="153"/>
    </location>
</feature>
<evidence type="ECO:0000256" key="1">
    <source>
        <dbReference type="ARBA" id="ARBA00004651"/>
    </source>
</evidence>
<dbReference type="InterPro" id="IPR020846">
    <property type="entry name" value="MFS_dom"/>
</dbReference>
<dbReference type="AlphaFoldDB" id="A0AAW6U651"/>
<feature type="transmembrane region" description="Helical" evidence="6">
    <location>
        <begin position="108"/>
        <end position="129"/>
    </location>
</feature>
<name>A0AAW6U651_9MOLU</name>
<dbReference type="GO" id="GO:0005886">
    <property type="term" value="C:plasma membrane"/>
    <property type="evidence" value="ECO:0007669"/>
    <property type="project" value="UniProtKB-SubCell"/>
</dbReference>
<dbReference type="SUPFAM" id="SSF103473">
    <property type="entry name" value="MFS general substrate transporter"/>
    <property type="match status" value="1"/>
</dbReference>
<evidence type="ECO:0000313" key="9">
    <source>
        <dbReference type="Proteomes" id="UP001431532"/>
    </source>
</evidence>
<keyword evidence="4 6" id="KW-1133">Transmembrane helix</keyword>
<evidence type="ECO:0000256" key="2">
    <source>
        <dbReference type="ARBA" id="ARBA00022475"/>
    </source>
</evidence>
<feature type="transmembrane region" description="Helical" evidence="6">
    <location>
        <begin position="15"/>
        <end position="36"/>
    </location>
</feature>
<keyword evidence="5 6" id="KW-0472">Membrane</keyword>
<comment type="subcellular location">
    <subcellularLocation>
        <location evidence="1">Cell membrane</location>
        <topology evidence="1">Multi-pass membrane protein</topology>
    </subcellularLocation>
</comment>
<accession>A0AAW6U651</accession>
<comment type="caution">
    <text evidence="8">The sequence shown here is derived from an EMBL/GenBank/DDBJ whole genome shotgun (WGS) entry which is preliminary data.</text>
</comment>
<dbReference type="PROSITE" id="PS50850">
    <property type="entry name" value="MFS"/>
    <property type="match status" value="1"/>
</dbReference>
<gene>
    <name evidence="8" type="ORF">QJ521_07760</name>
</gene>
<dbReference type="GO" id="GO:0022857">
    <property type="term" value="F:transmembrane transporter activity"/>
    <property type="evidence" value="ECO:0007669"/>
    <property type="project" value="InterPro"/>
</dbReference>
<reference evidence="8" key="1">
    <citation type="submission" date="2023-05" db="EMBL/GenBank/DDBJ databases">
        <title>Mariniplasma microaerophilum sp. nov., a novel anaerobic mollicute isolated from terrestrial mud volcano, Taman Peninsula, Russia.</title>
        <authorList>
            <person name="Khomyakova M.A."/>
            <person name="Merkel A.Y."/>
            <person name="Slobodkin A.I."/>
        </authorList>
    </citation>
    <scope>NUCLEOTIDE SEQUENCE</scope>
    <source>
        <strain evidence="8">M4Ah</strain>
    </source>
</reference>
<dbReference type="EMBL" id="JASCXW010000029">
    <property type="protein sequence ID" value="MDI6453458.1"/>
    <property type="molecule type" value="Genomic_DNA"/>
</dbReference>
<dbReference type="RefSeq" id="WP_282839891.1">
    <property type="nucleotide sequence ID" value="NZ_JASCXW010000029.1"/>
</dbReference>
<dbReference type="PANTHER" id="PTHR23513">
    <property type="entry name" value="INTEGRAL MEMBRANE EFFLUX PROTEIN-RELATED"/>
    <property type="match status" value="1"/>
</dbReference>
<evidence type="ECO:0000259" key="7">
    <source>
        <dbReference type="PROSITE" id="PS50850"/>
    </source>
</evidence>
<evidence type="ECO:0000256" key="3">
    <source>
        <dbReference type="ARBA" id="ARBA00022692"/>
    </source>
</evidence>
<keyword evidence="9" id="KW-1185">Reference proteome</keyword>
<evidence type="ECO:0000256" key="4">
    <source>
        <dbReference type="ARBA" id="ARBA00022989"/>
    </source>
</evidence>
<evidence type="ECO:0000256" key="5">
    <source>
        <dbReference type="ARBA" id="ARBA00023136"/>
    </source>
</evidence>
<feature type="transmembrane region" description="Helical" evidence="6">
    <location>
        <begin position="43"/>
        <end position="60"/>
    </location>
</feature>
<protein>
    <submittedName>
        <fullName evidence="8">MFS transporter</fullName>
    </submittedName>
</protein>
<proteinExistence type="predicted"/>
<dbReference type="Proteomes" id="UP001431532">
    <property type="component" value="Unassembled WGS sequence"/>
</dbReference>
<feature type="transmembrane region" description="Helical" evidence="6">
    <location>
        <begin position="66"/>
        <end position="87"/>
    </location>
</feature>
<feature type="domain" description="Major facilitator superfamily (MFS) profile" evidence="7">
    <location>
        <begin position="1"/>
        <end position="167"/>
    </location>
</feature>
<dbReference type="InterPro" id="IPR036259">
    <property type="entry name" value="MFS_trans_sf"/>
</dbReference>
<dbReference type="InterPro" id="IPR011701">
    <property type="entry name" value="MFS"/>
</dbReference>
<dbReference type="Gene3D" id="1.20.1250.20">
    <property type="entry name" value="MFS general substrate transporter like domains"/>
    <property type="match status" value="1"/>
</dbReference>
<dbReference type="PANTHER" id="PTHR23513:SF6">
    <property type="entry name" value="MAJOR FACILITATOR SUPERFAMILY ASSOCIATED DOMAIN-CONTAINING PROTEIN"/>
    <property type="match status" value="1"/>
</dbReference>
<organism evidence="8 9">
    <name type="scientific">Peloplasma aerotolerans</name>
    <dbReference type="NCBI Taxonomy" id="3044389"/>
    <lineage>
        <taxon>Bacteria</taxon>
        <taxon>Bacillati</taxon>
        <taxon>Mycoplasmatota</taxon>
        <taxon>Mollicutes</taxon>
        <taxon>Acholeplasmatales</taxon>
        <taxon>Acholeplasmataceae</taxon>
        <taxon>Peloplasma</taxon>
    </lineage>
</organism>
<dbReference type="Pfam" id="PF07690">
    <property type="entry name" value="MFS_1"/>
    <property type="match status" value="1"/>
</dbReference>
<evidence type="ECO:0000313" key="8">
    <source>
        <dbReference type="EMBL" id="MDI6453458.1"/>
    </source>
</evidence>